<proteinExistence type="inferred from homology"/>
<protein>
    <submittedName>
        <fullName evidence="6">Penicillin-binding protein activator</fullName>
    </submittedName>
</protein>
<accession>A0ABV7V4K7</accession>
<organism evidence="6 7">
    <name type="scientific">Novosphingobium pokkalii</name>
    <dbReference type="NCBI Taxonomy" id="1770194"/>
    <lineage>
        <taxon>Bacteria</taxon>
        <taxon>Pseudomonadati</taxon>
        <taxon>Pseudomonadota</taxon>
        <taxon>Alphaproteobacteria</taxon>
        <taxon>Sphingomonadales</taxon>
        <taxon>Sphingomonadaceae</taxon>
        <taxon>Novosphingobium</taxon>
    </lineage>
</organism>
<evidence type="ECO:0000256" key="1">
    <source>
        <dbReference type="ARBA" id="ARBA00010062"/>
    </source>
</evidence>
<dbReference type="InterPro" id="IPR051010">
    <property type="entry name" value="BCAA_transport"/>
</dbReference>
<dbReference type="InterPro" id="IPR028081">
    <property type="entry name" value="Leu-bd"/>
</dbReference>
<evidence type="ECO:0000256" key="2">
    <source>
        <dbReference type="ARBA" id="ARBA00022729"/>
    </source>
</evidence>
<dbReference type="SUPFAM" id="SSF53822">
    <property type="entry name" value="Periplasmic binding protein-like I"/>
    <property type="match status" value="1"/>
</dbReference>
<dbReference type="CDD" id="cd06339">
    <property type="entry name" value="PBP1_YraM_LppC_lipoprotein-like"/>
    <property type="match status" value="1"/>
</dbReference>
<keyword evidence="3" id="KW-0813">Transport</keyword>
<sequence length="411" mass="42868">MDRPYGSGKQMMMGKSGNNGNSGATNAPAGWSRRRVGQWLTLSLPAVLLAGCSVIPKPGTQGAPPPPRETAPQENVLPSDAGRHRVALLVPLTGPNAAVGQAIANATTMALLDTNAQSLRITTYDTGSGAAAAASKAVLDGNRLILGPLTADDVSVVAGVARPAKVPMITYSNDSAVADRDVFVLGQVPSQSIARVIGYARAQGVKTIGAIVPTGTYGQRVSAALADATRAQGIHLTAIETYDRGNTSAASAVRRVKAKGPIDALLIGDGARIALQAAPFAKGTRLLGTELWKGDPALARSPAMKGAWFAAISDDRLPRFEQSYRQRFGSAPARIATLGYDSVLLTLNIARGWKPGTLFPTTRLYDRDGFIGTDGVFRFNANGVAERALEVREVSGGTVITVSRAPEKFGN</sequence>
<evidence type="ECO:0000313" key="6">
    <source>
        <dbReference type="EMBL" id="MFC3671751.1"/>
    </source>
</evidence>
<dbReference type="PANTHER" id="PTHR30483">
    <property type="entry name" value="LEUCINE-SPECIFIC-BINDING PROTEIN"/>
    <property type="match status" value="1"/>
</dbReference>
<keyword evidence="2" id="KW-0732">Signal</keyword>
<evidence type="ECO:0000313" key="7">
    <source>
        <dbReference type="Proteomes" id="UP001595683"/>
    </source>
</evidence>
<dbReference type="InterPro" id="IPR028082">
    <property type="entry name" value="Peripla_BP_I"/>
</dbReference>
<dbReference type="RefSeq" id="WP_229815239.1">
    <property type="nucleotide sequence ID" value="NZ_BMZP01000008.1"/>
</dbReference>
<dbReference type="Proteomes" id="UP001595683">
    <property type="component" value="Unassembled WGS sequence"/>
</dbReference>
<evidence type="ECO:0000259" key="5">
    <source>
        <dbReference type="Pfam" id="PF13458"/>
    </source>
</evidence>
<feature type="compositionally biased region" description="Low complexity" evidence="4">
    <location>
        <begin position="1"/>
        <end position="23"/>
    </location>
</feature>
<dbReference type="Pfam" id="PF13458">
    <property type="entry name" value="Peripla_BP_6"/>
    <property type="match status" value="1"/>
</dbReference>
<comment type="similarity">
    <text evidence="1">Belongs to the leucine-binding protein family.</text>
</comment>
<evidence type="ECO:0000256" key="3">
    <source>
        <dbReference type="ARBA" id="ARBA00022970"/>
    </source>
</evidence>
<dbReference type="Gene3D" id="3.40.50.2300">
    <property type="match status" value="2"/>
</dbReference>
<evidence type="ECO:0000256" key="4">
    <source>
        <dbReference type="SAM" id="MobiDB-lite"/>
    </source>
</evidence>
<dbReference type="PANTHER" id="PTHR30483:SF6">
    <property type="entry name" value="PERIPLASMIC BINDING PROTEIN OF ABC TRANSPORTER FOR NATURAL AMINO ACIDS"/>
    <property type="match status" value="1"/>
</dbReference>
<feature type="region of interest" description="Disordered" evidence="4">
    <location>
        <begin position="1"/>
        <end position="28"/>
    </location>
</feature>
<reference evidence="7" key="1">
    <citation type="journal article" date="2019" name="Int. J. Syst. Evol. Microbiol.">
        <title>The Global Catalogue of Microorganisms (GCM) 10K type strain sequencing project: providing services to taxonomists for standard genome sequencing and annotation.</title>
        <authorList>
            <consortium name="The Broad Institute Genomics Platform"/>
            <consortium name="The Broad Institute Genome Sequencing Center for Infectious Disease"/>
            <person name="Wu L."/>
            <person name="Ma J."/>
        </authorList>
    </citation>
    <scope>NUCLEOTIDE SEQUENCE [LARGE SCALE GENOMIC DNA]</scope>
    <source>
        <strain evidence="7">KCTC 42224</strain>
    </source>
</reference>
<feature type="domain" description="Leucine-binding protein" evidence="5">
    <location>
        <begin position="85"/>
        <end position="351"/>
    </location>
</feature>
<dbReference type="EMBL" id="JBHRYE010000013">
    <property type="protein sequence ID" value="MFC3671751.1"/>
    <property type="molecule type" value="Genomic_DNA"/>
</dbReference>
<name>A0ABV7V4K7_9SPHN</name>
<keyword evidence="7" id="KW-1185">Reference proteome</keyword>
<comment type="caution">
    <text evidence="6">The sequence shown here is derived from an EMBL/GenBank/DDBJ whole genome shotgun (WGS) entry which is preliminary data.</text>
</comment>
<keyword evidence="3" id="KW-0029">Amino-acid transport</keyword>
<feature type="region of interest" description="Disordered" evidence="4">
    <location>
        <begin position="57"/>
        <end position="76"/>
    </location>
</feature>
<gene>
    <name evidence="6" type="ORF">ACFOOT_09965</name>
</gene>